<comment type="function">
    <text evidence="8">Part of a membrane-bound complex that couples electron transfer with translocation of ions across the membrane.</text>
</comment>
<sequence length="774" mass="84044">MYSQYDDIVARLNQDRLWDFPGGVHPPELKSMSNQQPIATIPMASKLYVTVKQHIGVEGSIVVKQGDRVLKGQALTKSTNPFAVPVHAPTSGVVSNISKHVSAHPSGIAELTIEISTDEFETWAPLSPILDYQQKPKTKIIEAICNAGISGMGGAGFPTHIKASPKKNVEFLIINGVECEPYITSDDRLMREHAWQIRQGIDVLVHLLSPKLVIIGIENNKPEAIQAMQLACQENAKYRVVAIPTKYPAGGEKQLIQVLTNREVPGNGLPIDVGVIMQNVGTCFAIADAIFSGKPLIQRVVTLTGEAFKRPQNVWAPIGTPISHLLEIGHYREHKQREPKLIMGGPMMGFEILDQAVPVVKITNCILAPAAHEVEASSTEQPCIRCSACADACPASLLPQQLFWHSKAKEYDKSQEYNLFDCIECGACAYVCPSEIPLVHYYRVAKADIRAQEHEKDQADKARLRFEARKERLEREQKEREEKHARAAEARKQAMSEKGNDAKDKIAAALARAKAKKQGQQSSASLVEESQQSQSTSELASTSAPSEKQDKVAAAIARAKAKREAAKAASQAQQPEQQSTTAPSVKQEKVAVAIAKAKAKREAIKKAQGEAQAPSPQATNTENSKIDADSASQASETEHSSATETVSAEQLKKQKIAQAVAKAKAKRQAAKQTSSDDAATPQTTTTDSVEPKVPASANKNSETTKQQVEKPAKRRSNAATTEDSAPAQSAAEIRKQKVEAAVAKAREKNLAAKAKRAQAKSKMAKQKPNNQDET</sequence>
<dbReference type="Gene3D" id="3.30.70.20">
    <property type="match status" value="1"/>
</dbReference>
<dbReference type="Pfam" id="PF12838">
    <property type="entry name" value="Fer4_7"/>
    <property type="match status" value="1"/>
</dbReference>
<reference evidence="11 12" key="1">
    <citation type="journal article" date="2019" name="Int. J. Syst. Evol. Microbiol.">
        <title>The Global Catalogue of Microorganisms (GCM) 10K type strain sequencing project: providing services to taxonomists for standard genome sequencing and annotation.</title>
        <authorList>
            <consortium name="The Broad Institute Genomics Platform"/>
            <consortium name="The Broad Institute Genome Sequencing Center for Infectious Disease"/>
            <person name="Wu L."/>
            <person name="Ma J."/>
        </authorList>
    </citation>
    <scope>NUCLEOTIDE SEQUENCE [LARGE SCALE GENOMIC DNA]</scope>
    <source>
        <strain evidence="11 12">JCM 15896</strain>
    </source>
</reference>
<feature type="compositionally biased region" description="Low complexity" evidence="9">
    <location>
        <begin position="670"/>
        <end position="688"/>
    </location>
</feature>
<comment type="cofactor">
    <cofactor evidence="8">
        <name>[4Fe-4S] cluster</name>
        <dbReference type="ChEBI" id="CHEBI:49883"/>
    </cofactor>
    <text evidence="8">Binds 2 [4Fe-4S] clusters per subunit.</text>
</comment>
<feature type="binding site" evidence="8">
    <location>
        <position position="428"/>
    </location>
    <ligand>
        <name>[4Fe-4S] cluster</name>
        <dbReference type="ChEBI" id="CHEBI:49883"/>
        <label>2</label>
    </ligand>
</feature>
<keyword evidence="7 8" id="KW-0411">Iron-sulfur</keyword>
<evidence type="ECO:0000256" key="7">
    <source>
        <dbReference type="ARBA" id="ARBA00023014"/>
    </source>
</evidence>
<proteinExistence type="inferred from homology"/>
<dbReference type="InterPro" id="IPR011538">
    <property type="entry name" value="Nuo51_FMN-bd"/>
</dbReference>
<feature type="binding site" evidence="8">
    <location>
        <position position="422"/>
    </location>
    <ligand>
        <name>[4Fe-4S] cluster</name>
        <dbReference type="ChEBI" id="CHEBI:49883"/>
        <label>2</label>
    </ligand>
</feature>
<comment type="subunit">
    <text evidence="8">The complex is composed of six subunits: RnfA, RnfB, RnfC, RnfD, RnfE and RnfG.</text>
</comment>
<dbReference type="PROSITE" id="PS51379">
    <property type="entry name" value="4FE4S_FER_2"/>
    <property type="match status" value="2"/>
</dbReference>
<evidence type="ECO:0000256" key="5">
    <source>
        <dbReference type="ARBA" id="ARBA00022982"/>
    </source>
</evidence>
<dbReference type="PANTHER" id="PTHR43034:SF2">
    <property type="entry name" value="ION-TRANSLOCATING OXIDOREDUCTASE COMPLEX SUBUNIT C"/>
    <property type="match status" value="1"/>
</dbReference>
<feature type="compositionally biased region" description="Low complexity" evidence="9">
    <location>
        <begin position="567"/>
        <end position="583"/>
    </location>
</feature>
<dbReference type="InterPro" id="IPR019554">
    <property type="entry name" value="Soluble_ligand-bd"/>
</dbReference>
<evidence type="ECO:0000256" key="2">
    <source>
        <dbReference type="ARBA" id="ARBA00022485"/>
    </source>
</evidence>
<dbReference type="SUPFAM" id="SSF142019">
    <property type="entry name" value="Nqo1 FMN-binding domain-like"/>
    <property type="match status" value="1"/>
</dbReference>
<feature type="binding site" evidence="8">
    <location>
        <position position="389"/>
    </location>
    <ligand>
        <name>[4Fe-4S] cluster</name>
        <dbReference type="ChEBI" id="CHEBI:49883"/>
        <label>1</label>
    </ligand>
</feature>
<dbReference type="Pfam" id="PF10531">
    <property type="entry name" value="SLBB"/>
    <property type="match status" value="1"/>
</dbReference>
<dbReference type="SUPFAM" id="SSF46548">
    <property type="entry name" value="alpha-helical ferredoxin"/>
    <property type="match status" value="1"/>
</dbReference>
<evidence type="ECO:0000256" key="6">
    <source>
        <dbReference type="ARBA" id="ARBA00023004"/>
    </source>
</evidence>
<dbReference type="InterPro" id="IPR037225">
    <property type="entry name" value="Nuo51_FMN-bd_sf"/>
</dbReference>
<evidence type="ECO:0000259" key="10">
    <source>
        <dbReference type="PROSITE" id="PS51379"/>
    </source>
</evidence>
<evidence type="ECO:0000256" key="8">
    <source>
        <dbReference type="HAMAP-Rule" id="MF_00461"/>
    </source>
</evidence>
<evidence type="ECO:0000256" key="9">
    <source>
        <dbReference type="SAM" id="MobiDB-lite"/>
    </source>
</evidence>
<keyword evidence="12" id="KW-1185">Reference proteome</keyword>
<accession>A0ABN1LNM4</accession>
<name>A0ABN1LNM4_9ALTE</name>
<dbReference type="RefSeq" id="WP_343860937.1">
    <property type="nucleotide sequence ID" value="NZ_BAAAFD010000008.1"/>
</dbReference>
<feature type="binding site" evidence="8">
    <location>
        <position position="432"/>
    </location>
    <ligand>
        <name>[4Fe-4S] cluster</name>
        <dbReference type="ChEBI" id="CHEBI:49883"/>
        <label>1</label>
    </ligand>
</feature>
<evidence type="ECO:0000313" key="12">
    <source>
        <dbReference type="Proteomes" id="UP001500359"/>
    </source>
</evidence>
<feature type="compositionally biased region" description="Polar residues" evidence="9">
    <location>
        <begin position="614"/>
        <end position="623"/>
    </location>
</feature>
<evidence type="ECO:0000313" key="11">
    <source>
        <dbReference type="EMBL" id="GAA0858339.1"/>
    </source>
</evidence>
<evidence type="ECO:0000256" key="4">
    <source>
        <dbReference type="ARBA" id="ARBA00022737"/>
    </source>
</evidence>
<feature type="binding site" evidence="8">
    <location>
        <position position="425"/>
    </location>
    <ligand>
        <name>[4Fe-4S] cluster</name>
        <dbReference type="ChEBI" id="CHEBI:49883"/>
        <label>2</label>
    </ligand>
</feature>
<dbReference type="PANTHER" id="PTHR43034">
    <property type="entry name" value="ION-TRANSLOCATING OXIDOREDUCTASE COMPLEX SUBUNIT C"/>
    <property type="match status" value="1"/>
</dbReference>
<dbReference type="PROSITE" id="PS00198">
    <property type="entry name" value="4FE4S_FER_1"/>
    <property type="match status" value="1"/>
</dbReference>
<comment type="subcellular location">
    <subcellularLocation>
        <location evidence="8">Cell inner membrane</location>
        <topology evidence="8">Peripheral membrane protein</topology>
    </subcellularLocation>
</comment>
<dbReference type="Pfam" id="PF01512">
    <property type="entry name" value="Complex1_51K"/>
    <property type="match status" value="1"/>
</dbReference>
<feature type="domain" description="4Fe-4S ferredoxin-type" evidence="10">
    <location>
        <begin position="372"/>
        <end position="403"/>
    </location>
</feature>
<dbReference type="EC" id="7.-.-.-" evidence="8"/>
<dbReference type="NCBIfam" id="TIGR01945">
    <property type="entry name" value="rnfC"/>
    <property type="match status" value="1"/>
</dbReference>
<organism evidence="11 12">
    <name type="scientific">Aliiglaciecola litoralis</name>
    <dbReference type="NCBI Taxonomy" id="582857"/>
    <lineage>
        <taxon>Bacteria</taxon>
        <taxon>Pseudomonadati</taxon>
        <taxon>Pseudomonadota</taxon>
        <taxon>Gammaproteobacteria</taxon>
        <taxon>Alteromonadales</taxon>
        <taxon>Alteromonadaceae</taxon>
        <taxon>Aliiglaciecola</taxon>
    </lineage>
</organism>
<keyword evidence="3 8" id="KW-0479">Metal-binding</keyword>
<feature type="compositionally biased region" description="Polar residues" evidence="9">
    <location>
        <begin position="697"/>
        <end position="706"/>
    </location>
</feature>
<dbReference type="InterPro" id="IPR010208">
    <property type="entry name" value="Ion_transpt_RnfC/RsxC"/>
</dbReference>
<gene>
    <name evidence="11" type="primary">rsxC</name>
    <name evidence="8" type="synonym">rnfC</name>
    <name evidence="11" type="ORF">GCM10009114_27600</name>
</gene>
<keyword evidence="8" id="KW-0997">Cell inner membrane</keyword>
<feature type="compositionally biased region" description="Basic and acidic residues" evidence="9">
    <location>
        <begin position="475"/>
        <end position="506"/>
    </location>
</feature>
<keyword evidence="8" id="KW-0472">Membrane</keyword>
<protein>
    <recommendedName>
        <fullName evidence="8">Ion-translocating oxidoreductase complex subunit C</fullName>
        <ecNumber evidence="8">7.-.-.-</ecNumber>
    </recommendedName>
    <alternativeName>
        <fullName evidence="8">Rnf electron transport complex subunit C</fullName>
    </alternativeName>
</protein>
<keyword evidence="2 8" id="KW-0004">4Fe-4S</keyword>
<feature type="domain" description="4Fe-4S ferredoxin-type" evidence="10">
    <location>
        <begin position="413"/>
        <end position="442"/>
    </location>
</feature>
<keyword evidence="8" id="KW-1003">Cell membrane</keyword>
<evidence type="ECO:0000256" key="1">
    <source>
        <dbReference type="ARBA" id="ARBA00022448"/>
    </source>
</evidence>
<feature type="binding site" evidence="8">
    <location>
        <position position="383"/>
    </location>
    <ligand>
        <name>[4Fe-4S] cluster</name>
        <dbReference type="ChEBI" id="CHEBI:49883"/>
        <label>1</label>
    </ligand>
</feature>
<keyword evidence="5 8" id="KW-0249">Electron transport</keyword>
<feature type="compositionally biased region" description="Basic residues" evidence="9">
    <location>
        <begin position="753"/>
        <end position="765"/>
    </location>
</feature>
<dbReference type="Pfam" id="PF13375">
    <property type="entry name" value="RnfC_N"/>
    <property type="match status" value="1"/>
</dbReference>
<comment type="caution">
    <text evidence="11">The sequence shown here is derived from an EMBL/GenBank/DDBJ whole genome shotgun (WGS) entry which is preliminary data.</text>
</comment>
<dbReference type="Gene3D" id="3.40.50.11540">
    <property type="entry name" value="NADH-ubiquinone oxidoreductase 51kDa subunit"/>
    <property type="match status" value="1"/>
</dbReference>
<dbReference type="InterPro" id="IPR017900">
    <property type="entry name" value="4Fe4S_Fe_S_CS"/>
</dbReference>
<feature type="region of interest" description="Disordered" evidence="9">
    <location>
        <begin position="475"/>
        <end position="774"/>
    </location>
</feature>
<evidence type="ECO:0000256" key="3">
    <source>
        <dbReference type="ARBA" id="ARBA00022723"/>
    </source>
</evidence>
<feature type="binding site" evidence="8">
    <location>
        <position position="386"/>
    </location>
    <ligand>
        <name>[4Fe-4S] cluster</name>
        <dbReference type="ChEBI" id="CHEBI:49883"/>
        <label>1</label>
    </ligand>
</feature>
<dbReference type="Proteomes" id="UP001500359">
    <property type="component" value="Unassembled WGS sequence"/>
</dbReference>
<dbReference type="InterPro" id="IPR026902">
    <property type="entry name" value="RnfC_N"/>
</dbReference>
<comment type="similarity">
    <text evidence="8">Belongs to the 4Fe4S bacterial-type ferredoxin family. RnfC subfamily.</text>
</comment>
<keyword evidence="6 8" id="KW-0408">Iron</keyword>
<feature type="compositionally biased region" description="Low complexity" evidence="9">
    <location>
        <begin position="507"/>
        <end position="544"/>
    </location>
</feature>
<dbReference type="HAMAP" id="MF_00461">
    <property type="entry name" value="RsxC_RnfC"/>
    <property type="match status" value="1"/>
</dbReference>
<dbReference type="InterPro" id="IPR017896">
    <property type="entry name" value="4Fe4S_Fe-S-bd"/>
</dbReference>
<keyword evidence="4 8" id="KW-0677">Repeat</keyword>
<dbReference type="EMBL" id="BAAAFD010000008">
    <property type="protein sequence ID" value="GAA0858339.1"/>
    <property type="molecule type" value="Genomic_DNA"/>
</dbReference>
<keyword evidence="1 8" id="KW-0813">Transport</keyword>
<keyword evidence="8" id="KW-1278">Translocase</keyword>
<feature type="compositionally biased region" description="Polar residues" evidence="9">
    <location>
        <begin position="717"/>
        <end position="727"/>
    </location>
</feature>
<dbReference type="NCBIfam" id="NF003454">
    <property type="entry name" value="PRK05035.1"/>
    <property type="match status" value="1"/>
</dbReference>
<feature type="compositionally biased region" description="Basic and acidic residues" evidence="9">
    <location>
        <begin position="732"/>
        <end position="750"/>
    </location>
</feature>
<feature type="binding site" evidence="8">
    <location>
        <position position="393"/>
    </location>
    <ligand>
        <name>[4Fe-4S] cluster</name>
        <dbReference type="ChEBI" id="CHEBI:49883"/>
        <label>2</label>
    </ligand>
</feature>